<evidence type="ECO:0008006" key="5">
    <source>
        <dbReference type="Google" id="ProtNLM"/>
    </source>
</evidence>
<dbReference type="OrthoDB" id="185373at2759"/>
<dbReference type="Gramene" id="EFJ04245">
    <property type="protein sequence ID" value="EFJ04245"/>
    <property type="gene ID" value="SELMODRAFT_4583"/>
</dbReference>
<feature type="non-terminal residue" evidence="3">
    <location>
        <position position="508"/>
    </location>
</feature>
<dbReference type="InterPro" id="IPR002885">
    <property type="entry name" value="PPR_rpt"/>
</dbReference>
<evidence type="ECO:0000313" key="4">
    <source>
        <dbReference type="Proteomes" id="UP000001514"/>
    </source>
</evidence>
<dbReference type="Proteomes" id="UP000001514">
    <property type="component" value="Unassembled WGS sequence"/>
</dbReference>
<sequence>SIVSSLRQCGDAIAGRAIHARILAGGFIGDTFLANLLIQMYARCGSVGEARAVFDRLARKNLFSWTLMIAAYHDCGSSGDAILLFRAMALDGGSRPDAVLLVTVLGAVAAAGTLALGEAIHAQIDAAGGDLDVFVGSALVSMYGRRGSVDHAAAAFDRIEERNIVAWNAMLTVYAQAGDPAPVLQLAAAMDLEGLDFTDVSYICILEACALLRSLPRARSIFQRALASGLIAVFPAVGNSAVDALARCGGVEDARSAFESIDSKTVVSWTAMVAAYVQHGRGGDAIAIFRRMDLEGSKPNEVTMINILGACSAPEDLARGRALSRRVLVSGHGGGVIVSNCLIGMYGRCGSSAEALAIFAAIRERSTASWNAAIAAVAREGDWSRVFELHREMIGEGVAPDGITSTLVLYACSHSGSVEQGCCYFTLLGQDFGIDREEGHYSCLIDMLGRAGRVREAEEVIEEMPCPASFVASKALLAACRTQSNVEVARNTFQLQSESASYVLLSDL</sequence>
<evidence type="ECO:0000313" key="3">
    <source>
        <dbReference type="EMBL" id="EFJ04245.1"/>
    </source>
</evidence>
<feature type="repeat" description="PPR" evidence="2">
    <location>
        <begin position="366"/>
        <end position="400"/>
    </location>
</feature>
<dbReference type="PANTHER" id="PTHR24015:SF548">
    <property type="entry name" value="OS08G0340900 PROTEIN"/>
    <property type="match status" value="1"/>
</dbReference>
<protein>
    <recommendedName>
        <fullName evidence="5">Pentacotripeptide-repeat region of PRORP domain-containing protein</fullName>
    </recommendedName>
</protein>
<organism evidence="4">
    <name type="scientific">Selaginella moellendorffii</name>
    <name type="common">Spikemoss</name>
    <dbReference type="NCBI Taxonomy" id="88036"/>
    <lineage>
        <taxon>Eukaryota</taxon>
        <taxon>Viridiplantae</taxon>
        <taxon>Streptophyta</taxon>
        <taxon>Embryophyta</taxon>
        <taxon>Tracheophyta</taxon>
        <taxon>Lycopodiopsida</taxon>
        <taxon>Selaginellales</taxon>
        <taxon>Selaginellaceae</taxon>
        <taxon>Selaginella</taxon>
    </lineage>
</organism>
<evidence type="ECO:0000256" key="2">
    <source>
        <dbReference type="PROSITE-ProRule" id="PRU00708"/>
    </source>
</evidence>
<dbReference type="InParanoid" id="D8TGH1"/>
<dbReference type="Pfam" id="PF01535">
    <property type="entry name" value="PPR"/>
    <property type="match status" value="6"/>
</dbReference>
<dbReference type="PROSITE" id="PS51375">
    <property type="entry name" value="PPR"/>
    <property type="match status" value="3"/>
</dbReference>
<dbReference type="InterPro" id="IPR046960">
    <property type="entry name" value="PPR_At4g14850-like_plant"/>
</dbReference>
<feature type="non-terminal residue" evidence="3">
    <location>
        <position position="1"/>
    </location>
</feature>
<dbReference type="FunFam" id="1.25.40.10:FF:000158">
    <property type="entry name" value="pentatricopeptide repeat-containing protein At2g33680"/>
    <property type="match status" value="1"/>
</dbReference>
<dbReference type="Pfam" id="PF13041">
    <property type="entry name" value="PPR_2"/>
    <property type="match status" value="1"/>
</dbReference>
<dbReference type="EMBL" id="GL378069">
    <property type="protein sequence ID" value="EFJ04245.1"/>
    <property type="molecule type" value="Genomic_DNA"/>
</dbReference>
<evidence type="ECO:0000256" key="1">
    <source>
        <dbReference type="ARBA" id="ARBA00022737"/>
    </source>
</evidence>
<dbReference type="NCBIfam" id="TIGR00756">
    <property type="entry name" value="PPR"/>
    <property type="match status" value="3"/>
</dbReference>
<dbReference type="PANTHER" id="PTHR24015">
    <property type="entry name" value="OS07G0578800 PROTEIN-RELATED"/>
    <property type="match status" value="1"/>
</dbReference>
<dbReference type="Pfam" id="PF12854">
    <property type="entry name" value="PPR_1"/>
    <property type="match status" value="1"/>
</dbReference>
<dbReference type="GO" id="GO:0003723">
    <property type="term" value="F:RNA binding"/>
    <property type="evidence" value="ECO:0007669"/>
    <property type="project" value="InterPro"/>
</dbReference>
<name>D8TGH1_SELML</name>
<keyword evidence="4" id="KW-1185">Reference proteome</keyword>
<feature type="repeat" description="PPR" evidence="2">
    <location>
        <begin position="30"/>
        <end position="64"/>
    </location>
</feature>
<keyword evidence="1" id="KW-0677">Repeat</keyword>
<reference evidence="3 4" key="1">
    <citation type="journal article" date="2011" name="Science">
        <title>The Selaginella genome identifies genetic changes associated with the evolution of vascular plants.</title>
        <authorList>
            <person name="Banks J.A."/>
            <person name="Nishiyama T."/>
            <person name="Hasebe M."/>
            <person name="Bowman J.L."/>
            <person name="Gribskov M."/>
            <person name="dePamphilis C."/>
            <person name="Albert V.A."/>
            <person name="Aono N."/>
            <person name="Aoyama T."/>
            <person name="Ambrose B.A."/>
            <person name="Ashton N.W."/>
            <person name="Axtell M.J."/>
            <person name="Barker E."/>
            <person name="Barker M.S."/>
            <person name="Bennetzen J.L."/>
            <person name="Bonawitz N.D."/>
            <person name="Chapple C."/>
            <person name="Cheng C."/>
            <person name="Correa L.G."/>
            <person name="Dacre M."/>
            <person name="DeBarry J."/>
            <person name="Dreyer I."/>
            <person name="Elias M."/>
            <person name="Engstrom E.M."/>
            <person name="Estelle M."/>
            <person name="Feng L."/>
            <person name="Finet C."/>
            <person name="Floyd S.K."/>
            <person name="Frommer W.B."/>
            <person name="Fujita T."/>
            <person name="Gramzow L."/>
            <person name="Gutensohn M."/>
            <person name="Harholt J."/>
            <person name="Hattori M."/>
            <person name="Heyl A."/>
            <person name="Hirai T."/>
            <person name="Hiwatashi Y."/>
            <person name="Ishikawa M."/>
            <person name="Iwata M."/>
            <person name="Karol K.G."/>
            <person name="Koehler B."/>
            <person name="Kolukisaoglu U."/>
            <person name="Kubo M."/>
            <person name="Kurata T."/>
            <person name="Lalonde S."/>
            <person name="Li K."/>
            <person name="Li Y."/>
            <person name="Litt A."/>
            <person name="Lyons E."/>
            <person name="Manning G."/>
            <person name="Maruyama T."/>
            <person name="Michael T.P."/>
            <person name="Mikami K."/>
            <person name="Miyazaki S."/>
            <person name="Morinaga S."/>
            <person name="Murata T."/>
            <person name="Mueller-Roeber B."/>
            <person name="Nelson D.R."/>
            <person name="Obara M."/>
            <person name="Oguri Y."/>
            <person name="Olmstead R.G."/>
            <person name="Onodera N."/>
            <person name="Petersen B.L."/>
            <person name="Pils B."/>
            <person name="Prigge M."/>
            <person name="Rensing S.A."/>
            <person name="Riano-Pachon D.M."/>
            <person name="Roberts A.W."/>
            <person name="Sato Y."/>
            <person name="Scheller H.V."/>
            <person name="Schulz B."/>
            <person name="Schulz C."/>
            <person name="Shakirov E.V."/>
            <person name="Shibagaki N."/>
            <person name="Shinohara N."/>
            <person name="Shippen D.E."/>
            <person name="Soerensen I."/>
            <person name="Sotooka R."/>
            <person name="Sugimoto N."/>
            <person name="Sugita M."/>
            <person name="Sumikawa N."/>
            <person name="Tanurdzic M."/>
            <person name="Theissen G."/>
            <person name="Ulvskov P."/>
            <person name="Wakazuki S."/>
            <person name="Weng J.K."/>
            <person name="Willats W.W."/>
            <person name="Wipf D."/>
            <person name="Wolf P.G."/>
            <person name="Yang L."/>
            <person name="Zimmer A.D."/>
            <person name="Zhu Q."/>
            <person name="Mitros T."/>
            <person name="Hellsten U."/>
            <person name="Loque D."/>
            <person name="Otillar R."/>
            <person name="Salamov A."/>
            <person name="Schmutz J."/>
            <person name="Shapiro H."/>
            <person name="Lindquist E."/>
            <person name="Lucas S."/>
            <person name="Rokhsar D."/>
            <person name="Grigoriev I.V."/>
        </authorList>
    </citation>
    <scope>NUCLEOTIDE SEQUENCE [LARGE SCALE GENOMIC DNA]</scope>
</reference>
<proteinExistence type="predicted"/>
<dbReference type="GO" id="GO:0009451">
    <property type="term" value="P:RNA modification"/>
    <property type="evidence" value="ECO:0007669"/>
    <property type="project" value="InterPro"/>
</dbReference>
<feature type="repeat" description="PPR" evidence="2">
    <location>
        <begin position="265"/>
        <end position="299"/>
    </location>
</feature>
<dbReference type="eggNOG" id="KOG4197">
    <property type="taxonomic scope" value="Eukaryota"/>
</dbReference>
<dbReference type="GO" id="GO:0048731">
    <property type="term" value="P:system development"/>
    <property type="evidence" value="ECO:0007669"/>
    <property type="project" value="UniProtKB-ARBA"/>
</dbReference>
<dbReference type="InterPro" id="IPR011990">
    <property type="entry name" value="TPR-like_helical_dom_sf"/>
</dbReference>
<dbReference type="AlphaFoldDB" id="D8TGH1"/>
<dbReference type="HOGENOM" id="CLU_002706_0_1_1"/>
<dbReference type="Gene3D" id="1.25.40.10">
    <property type="entry name" value="Tetratricopeptide repeat domain"/>
    <property type="match status" value="4"/>
</dbReference>
<accession>D8TGH1</accession>
<dbReference type="KEGG" id="smo:SELMODRAFT_4583"/>
<gene>
    <name evidence="3" type="ORF">SELMODRAFT_4583</name>
</gene>